<protein>
    <submittedName>
        <fullName evidence="1">NAD(+)--dinitrogen-reductase ADP-D-ribosyltransferase</fullName>
    </submittedName>
</protein>
<evidence type="ECO:0000313" key="1">
    <source>
        <dbReference type="EMBL" id="MBC2606180.1"/>
    </source>
</evidence>
<name>A0A7X1B875_9BACT</name>
<dbReference type="EMBL" id="JACHVC010000008">
    <property type="protein sequence ID" value="MBC2606180.1"/>
    <property type="molecule type" value="Genomic_DNA"/>
</dbReference>
<reference evidence="1 2" key="1">
    <citation type="submission" date="2020-07" db="EMBL/GenBank/DDBJ databases">
        <authorList>
            <person name="Feng X."/>
        </authorList>
    </citation>
    <scope>NUCLEOTIDE SEQUENCE [LARGE SCALE GENOMIC DNA]</scope>
    <source>
        <strain evidence="1 2">JCM23202</strain>
    </source>
</reference>
<dbReference type="Proteomes" id="UP000526501">
    <property type="component" value="Unassembled WGS sequence"/>
</dbReference>
<comment type="caution">
    <text evidence="1">The sequence shown here is derived from an EMBL/GenBank/DDBJ whole genome shotgun (WGS) entry which is preliminary data.</text>
</comment>
<keyword evidence="1" id="KW-0808">Transferase</keyword>
<dbReference type="InterPro" id="IPR009953">
    <property type="entry name" value="DRA_trans"/>
</dbReference>
<dbReference type="AlphaFoldDB" id="A0A7X1B875"/>
<dbReference type="GO" id="GO:0030701">
    <property type="term" value="F:NAD+-dinitrogen-reductase ADP-D-ribosyltransferase activity"/>
    <property type="evidence" value="ECO:0007669"/>
    <property type="project" value="InterPro"/>
</dbReference>
<dbReference type="Pfam" id="PF07357">
    <property type="entry name" value="DRAT"/>
    <property type="match status" value="1"/>
</dbReference>
<accession>A0A7X1B875</accession>
<gene>
    <name evidence="1" type="ORF">H5P27_08985</name>
</gene>
<dbReference type="RefSeq" id="WP_185660071.1">
    <property type="nucleotide sequence ID" value="NZ_CAWPOO010000008.1"/>
</dbReference>
<evidence type="ECO:0000313" key="2">
    <source>
        <dbReference type="Proteomes" id="UP000526501"/>
    </source>
</evidence>
<dbReference type="GO" id="GO:0009399">
    <property type="term" value="P:nitrogen fixation"/>
    <property type="evidence" value="ECO:0007669"/>
    <property type="project" value="InterPro"/>
</dbReference>
<sequence length="272" mass="31433">MNSVETKEQPSGVVAFNHCDLPPWVIASDTFNLEPRPLSISGTQRSNRDLFRKLDQEDDSAKRGRIFHEYLNVKFALHQWAEYTGNARSSLRNSYLRFLNGWQVDSNGIEGAVLKSWVESRFGVLATYHKGILKRVQGEEDNRFARDRMKGSSRTNAIYSQLDILYEYCQYEYRRRMPETKTLVLYRGTNDPEEHPLIATGEKREKCIRLNNLVSFTSDREKAWEFGSSVWKATCAISKIVFFSGLLPSSLLTGEDEYLVIGGDYWVKELLY</sequence>
<proteinExistence type="predicted"/>
<keyword evidence="2" id="KW-1185">Reference proteome</keyword>
<organism evidence="1 2">
    <name type="scientific">Pelagicoccus albus</name>
    <dbReference type="NCBI Taxonomy" id="415222"/>
    <lineage>
        <taxon>Bacteria</taxon>
        <taxon>Pseudomonadati</taxon>
        <taxon>Verrucomicrobiota</taxon>
        <taxon>Opitutia</taxon>
        <taxon>Puniceicoccales</taxon>
        <taxon>Pelagicoccaceae</taxon>
        <taxon>Pelagicoccus</taxon>
    </lineage>
</organism>